<name>A0A2L2TCQ5_9HYPO</name>
<dbReference type="Proteomes" id="UP000245910">
    <property type="component" value="Chromosome III"/>
</dbReference>
<evidence type="ECO:0000256" key="1">
    <source>
        <dbReference type="SAM" id="MobiDB-lite"/>
    </source>
</evidence>
<feature type="compositionally biased region" description="Basic and acidic residues" evidence="1">
    <location>
        <begin position="179"/>
        <end position="188"/>
    </location>
</feature>
<feature type="compositionally biased region" description="Low complexity" evidence="1">
    <location>
        <begin position="166"/>
        <end position="178"/>
    </location>
</feature>
<feature type="compositionally biased region" description="Polar residues" evidence="1">
    <location>
        <begin position="1"/>
        <end position="11"/>
    </location>
</feature>
<dbReference type="KEGG" id="fvn:FVRRES_08841"/>
<evidence type="ECO:0000313" key="3">
    <source>
        <dbReference type="Proteomes" id="UP000245910"/>
    </source>
</evidence>
<evidence type="ECO:0000313" key="2">
    <source>
        <dbReference type="EMBL" id="CEI68764.1"/>
    </source>
</evidence>
<reference evidence="3" key="1">
    <citation type="submission" date="2014-10" db="EMBL/GenBank/DDBJ databases">
        <authorList>
            <person name="King R."/>
        </authorList>
    </citation>
    <scope>NUCLEOTIDE SEQUENCE [LARGE SCALE GENOMIC DNA]</scope>
    <source>
        <strain evidence="3">A3/5</strain>
    </source>
</reference>
<keyword evidence="3" id="KW-1185">Reference proteome</keyword>
<feature type="region of interest" description="Disordered" evidence="1">
    <location>
        <begin position="1"/>
        <end position="269"/>
    </location>
</feature>
<dbReference type="GeneID" id="37260480"/>
<dbReference type="OrthoDB" id="5388207at2759"/>
<dbReference type="STRING" id="56646.A0A2L2TCQ5"/>
<feature type="compositionally biased region" description="Low complexity" evidence="1">
    <location>
        <begin position="77"/>
        <end position="92"/>
    </location>
</feature>
<organism evidence="2 3">
    <name type="scientific">Fusarium venenatum</name>
    <dbReference type="NCBI Taxonomy" id="56646"/>
    <lineage>
        <taxon>Eukaryota</taxon>
        <taxon>Fungi</taxon>
        <taxon>Dikarya</taxon>
        <taxon>Ascomycota</taxon>
        <taxon>Pezizomycotina</taxon>
        <taxon>Sordariomycetes</taxon>
        <taxon>Hypocreomycetidae</taxon>
        <taxon>Hypocreales</taxon>
        <taxon>Nectriaceae</taxon>
        <taxon>Fusarium</taxon>
    </lineage>
</organism>
<feature type="compositionally biased region" description="Basic and acidic residues" evidence="1">
    <location>
        <begin position="247"/>
        <end position="263"/>
    </location>
</feature>
<feature type="compositionally biased region" description="Basic and acidic residues" evidence="1">
    <location>
        <begin position="209"/>
        <end position="223"/>
    </location>
</feature>
<dbReference type="RefSeq" id="XP_025592479.1">
    <property type="nucleotide sequence ID" value="XM_025737638.2"/>
</dbReference>
<dbReference type="AlphaFoldDB" id="A0A2L2TCQ5"/>
<proteinExistence type="predicted"/>
<dbReference type="EMBL" id="LN649231">
    <property type="protein sequence ID" value="CEI68764.1"/>
    <property type="molecule type" value="Genomic_DNA"/>
</dbReference>
<accession>A0A2L2TCQ5</accession>
<feature type="compositionally biased region" description="Basic and acidic residues" evidence="1">
    <location>
        <begin position="94"/>
        <end position="132"/>
    </location>
</feature>
<protein>
    <submittedName>
        <fullName evidence="2">Uncharacterized protein</fullName>
    </submittedName>
</protein>
<sequence>METINNLTATASKAIWGENQTGNKEPVSGVKGDTARGEPYDAGNLETPQQEKVAENFNYGQHGEENISGLGREDPLSTTTASSAVPAPAAAPNHSKDTTAEQNDTRTPEQADKGKKDLHDVDDTSEGTDAKIGEGPGPRPIQSLAKEFGGDAGNAPVEGTSNKPTEVGSGAGESSSSEKQPHDPKEDEYITASGFAADGGDFDASKPGAGREADRLMEQKGVHLGEGGSSEPASHTESHSSSKHHGSSHEEKKDKPSLGERIKAKLHKH</sequence>